<gene>
    <name evidence="1" type="ORF">TRIP_B200470</name>
</gene>
<dbReference type="EMBL" id="UPXX01000013">
    <property type="protein sequence ID" value="VBB42330.1"/>
    <property type="molecule type" value="Genomic_DNA"/>
</dbReference>
<sequence length="62" mass="6946">MVDEAQFKKMAEMISSMRKTAEGLHGMADTFPAVKRNTARMLASLKMLEINVCDLDELRVDG</sequence>
<organism evidence="1">
    <name type="scientific">Uncultured Desulfatiglans sp</name>
    <dbReference type="NCBI Taxonomy" id="1748965"/>
    <lineage>
        <taxon>Bacteria</taxon>
        <taxon>Pseudomonadati</taxon>
        <taxon>Thermodesulfobacteriota</taxon>
        <taxon>Desulfobacteria</taxon>
        <taxon>Desulfatiglandales</taxon>
        <taxon>Desulfatiglandaceae</taxon>
        <taxon>Desulfatiglans</taxon>
        <taxon>environmental samples</taxon>
    </lineage>
</organism>
<accession>A0A653A2U0</accession>
<name>A0A653A2U0_UNCDX</name>
<evidence type="ECO:0000313" key="1">
    <source>
        <dbReference type="EMBL" id="VBB42330.1"/>
    </source>
</evidence>
<dbReference type="AlphaFoldDB" id="A0A653A2U0"/>
<protein>
    <submittedName>
        <fullName evidence="1">Uncharacterized protein</fullName>
    </submittedName>
</protein>
<proteinExistence type="predicted"/>
<reference evidence="1" key="1">
    <citation type="submission" date="2018-07" db="EMBL/GenBank/DDBJ databases">
        <authorList>
            <consortium name="Genoscope - CEA"/>
            <person name="William W."/>
        </authorList>
    </citation>
    <scope>NUCLEOTIDE SEQUENCE</scope>
    <source>
        <strain evidence="1">IK1</strain>
    </source>
</reference>